<feature type="domain" description="VOC" evidence="2">
    <location>
        <begin position="176"/>
        <end position="305"/>
    </location>
</feature>
<dbReference type="OrthoDB" id="3360610at2759"/>
<accession>A0A507B7Y1</accession>
<dbReference type="InterPro" id="IPR051785">
    <property type="entry name" value="MMCE/EMCE_epimerase"/>
</dbReference>
<dbReference type="InParanoid" id="A0A507B7Y1"/>
<reference evidence="3 4" key="1">
    <citation type="submission" date="2019-06" db="EMBL/GenBank/DDBJ databases">
        <title>Draft genome sequence of the filamentous fungus Phialemoniopsis curvata isolated from diesel fuel.</title>
        <authorList>
            <person name="Varaljay V.A."/>
            <person name="Lyon W.J."/>
            <person name="Crouch A.L."/>
            <person name="Drake C.E."/>
            <person name="Hollomon J.M."/>
            <person name="Nadeau L.J."/>
            <person name="Nunn H.S."/>
            <person name="Stevenson B.S."/>
            <person name="Bojanowski C.L."/>
            <person name="Crookes-Goodson W.J."/>
        </authorList>
    </citation>
    <scope>NUCLEOTIDE SEQUENCE [LARGE SCALE GENOMIC DNA]</scope>
    <source>
        <strain evidence="3 4">D216</strain>
    </source>
</reference>
<comment type="caution">
    <text evidence="3">The sequence shown here is derived from an EMBL/GenBank/DDBJ whole genome shotgun (WGS) entry which is preliminary data.</text>
</comment>
<dbReference type="PROSITE" id="PS51819">
    <property type="entry name" value="VOC"/>
    <property type="match status" value="1"/>
</dbReference>
<dbReference type="Proteomes" id="UP000319257">
    <property type="component" value="Unassembled WGS sequence"/>
</dbReference>
<dbReference type="PANTHER" id="PTHR43048:SF3">
    <property type="entry name" value="METHYLMALONYL-COA EPIMERASE, MITOCHONDRIAL"/>
    <property type="match status" value="1"/>
</dbReference>
<evidence type="ECO:0000259" key="2">
    <source>
        <dbReference type="PROSITE" id="PS51819"/>
    </source>
</evidence>
<dbReference type="GO" id="GO:0046872">
    <property type="term" value="F:metal ion binding"/>
    <property type="evidence" value="ECO:0007669"/>
    <property type="project" value="UniProtKB-KW"/>
</dbReference>
<sequence>MRIPHVENYPSKVQLSRISHVYFEHADLEKFSEFAHDFGFVEAERRGDVIYFRGYGRDPYCYVAKKSADGKPKFGGGAFVAASEEEFNKAAKIPGASPPKPLEGPGGGQVITFARPNGTFMHVIYGQEDRQVDTKHIPTETHDHQGPFNTPFEKPRLARQKGQFQRYHPGPALIHKVGHYGYVCKEFDAEFDFYTSNFNLVPSDVLYHPQIHDMDVLAFIRLDLGKEYSDHHTFFMQRAPPEVEQTYVHHTSYEISDFDTQLLGHEWLAKKGWRAVWGVGRHVLGSQIFDYWADPSGFKIEHYADGDVVNVDIKTRRDVAGPISVWGPELPKDFGDDLTKEQRQ</sequence>
<protein>
    <recommendedName>
        <fullName evidence="2">VOC domain-containing protein</fullName>
    </recommendedName>
</protein>
<dbReference type="Gene3D" id="3.10.180.10">
    <property type="entry name" value="2,3-Dihydroxybiphenyl 1,2-Dioxygenase, domain 1"/>
    <property type="match status" value="2"/>
</dbReference>
<dbReference type="RefSeq" id="XP_030996947.1">
    <property type="nucleotide sequence ID" value="XM_031138932.1"/>
</dbReference>
<dbReference type="CDD" id="cd07267">
    <property type="entry name" value="THT_Oxygenase_N"/>
    <property type="match status" value="1"/>
</dbReference>
<keyword evidence="4" id="KW-1185">Reference proteome</keyword>
<dbReference type="GO" id="GO:0004493">
    <property type="term" value="F:methylmalonyl-CoA epimerase activity"/>
    <property type="evidence" value="ECO:0007669"/>
    <property type="project" value="TreeGrafter"/>
</dbReference>
<evidence type="ECO:0000313" key="4">
    <source>
        <dbReference type="Proteomes" id="UP000319257"/>
    </source>
</evidence>
<evidence type="ECO:0000313" key="3">
    <source>
        <dbReference type="EMBL" id="TPX15236.1"/>
    </source>
</evidence>
<dbReference type="FunFam" id="3.10.180.10:FF:000034">
    <property type="entry name" value="Glyoxalase/Bleomycin resistance protein/Dihydroxybiphenyl dioxygenase"/>
    <property type="match status" value="1"/>
</dbReference>
<gene>
    <name evidence="3" type="ORF">E0L32_004513</name>
</gene>
<organism evidence="3 4">
    <name type="scientific">Thyridium curvatum</name>
    <dbReference type="NCBI Taxonomy" id="1093900"/>
    <lineage>
        <taxon>Eukaryota</taxon>
        <taxon>Fungi</taxon>
        <taxon>Dikarya</taxon>
        <taxon>Ascomycota</taxon>
        <taxon>Pezizomycotina</taxon>
        <taxon>Sordariomycetes</taxon>
        <taxon>Sordariomycetidae</taxon>
        <taxon>Thyridiales</taxon>
        <taxon>Thyridiaceae</taxon>
        <taxon>Thyridium</taxon>
    </lineage>
</organism>
<dbReference type="AlphaFoldDB" id="A0A507B7Y1"/>
<dbReference type="EMBL" id="SKBQ01000022">
    <property type="protein sequence ID" value="TPX15236.1"/>
    <property type="molecule type" value="Genomic_DNA"/>
</dbReference>
<proteinExistence type="predicted"/>
<dbReference type="FunFam" id="3.10.180.10:FF:000039">
    <property type="entry name" value="Trihydroxytoluene oxygenase (AFU_orthologue AFUA_8G02470)"/>
    <property type="match status" value="1"/>
</dbReference>
<name>A0A507B7Y1_9PEZI</name>
<dbReference type="InterPro" id="IPR029068">
    <property type="entry name" value="Glyas_Bleomycin-R_OHBP_Dase"/>
</dbReference>
<dbReference type="InterPro" id="IPR037523">
    <property type="entry name" value="VOC_core"/>
</dbReference>
<dbReference type="GO" id="GO:0046491">
    <property type="term" value="P:L-methylmalonyl-CoA metabolic process"/>
    <property type="evidence" value="ECO:0007669"/>
    <property type="project" value="TreeGrafter"/>
</dbReference>
<keyword evidence="1" id="KW-0479">Metal-binding</keyword>
<dbReference type="GeneID" id="41971960"/>
<evidence type="ECO:0000256" key="1">
    <source>
        <dbReference type="ARBA" id="ARBA00022723"/>
    </source>
</evidence>
<dbReference type="GO" id="GO:0005739">
    <property type="term" value="C:mitochondrion"/>
    <property type="evidence" value="ECO:0007669"/>
    <property type="project" value="TreeGrafter"/>
</dbReference>
<dbReference type="SUPFAM" id="SSF54593">
    <property type="entry name" value="Glyoxalase/Bleomycin resistance protein/Dihydroxybiphenyl dioxygenase"/>
    <property type="match status" value="1"/>
</dbReference>
<dbReference type="InterPro" id="IPR004360">
    <property type="entry name" value="Glyas_Fos-R_dOase_dom"/>
</dbReference>
<dbReference type="Pfam" id="PF00903">
    <property type="entry name" value="Glyoxalase"/>
    <property type="match status" value="1"/>
</dbReference>
<dbReference type="PANTHER" id="PTHR43048">
    <property type="entry name" value="METHYLMALONYL-COA EPIMERASE"/>
    <property type="match status" value="1"/>
</dbReference>
<dbReference type="STRING" id="1093900.A0A507B7Y1"/>